<accession>M7XF07</accession>
<dbReference type="InParanoid" id="M7XF07"/>
<keyword evidence="2" id="KW-1185">Reference proteome</keyword>
<dbReference type="Proteomes" id="UP000010953">
    <property type="component" value="Unassembled WGS sequence"/>
</dbReference>
<gene>
    <name evidence="1" type="ORF">C943_00410</name>
</gene>
<proteinExistence type="predicted"/>
<dbReference type="EMBL" id="AMZY02000010">
    <property type="protein sequence ID" value="EMS33133.1"/>
    <property type="molecule type" value="Genomic_DNA"/>
</dbReference>
<evidence type="ECO:0000313" key="2">
    <source>
        <dbReference type="Proteomes" id="UP000010953"/>
    </source>
</evidence>
<comment type="caution">
    <text evidence="1">The sequence shown here is derived from an EMBL/GenBank/DDBJ whole genome shotgun (WGS) entry which is preliminary data.</text>
</comment>
<protein>
    <submittedName>
        <fullName evidence="1">Uncharacterized protein</fullName>
    </submittedName>
</protein>
<sequence>MKKGELGKCRGMFGDVVVRRLYRLTDGSVARGEAKDLTKRF</sequence>
<reference evidence="1" key="1">
    <citation type="submission" date="2013-01" db="EMBL/GenBank/DDBJ databases">
        <title>Genome assembly of Mariniradius saccharolyticus AK6.</title>
        <authorList>
            <person name="Vaidya B."/>
            <person name="Khatri I."/>
            <person name="Tanuku N.R.S."/>
            <person name="Subramanian S."/>
            <person name="Pinnaka A."/>
        </authorList>
    </citation>
    <scope>NUCLEOTIDE SEQUENCE [LARGE SCALE GENOMIC DNA]</scope>
    <source>
        <strain evidence="1">AK6</strain>
    </source>
</reference>
<dbReference type="STRING" id="1239962.C943_00410"/>
<name>M7XF07_9BACT</name>
<dbReference type="AlphaFoldDB" id="M7XF07"/>
<evidence type="ECO:0000313" key="1">
    <source>
        <dbReference type="EMBL" id="EMS33133.1"/>
    </source>
</evidence>
<organism evidence="1 2">
    <name type="scientific">Mariniradius saccharolyticus AK6</name>
    <dbReference type="NCBI Taxonomy" id="1239962"/>
    <lineage>
        <taxon>Bacteria</taxon>
        <taxon>Pseudomonadati</taxon>
        <taxon>Bacteroidota</taxon>
        <taxon>Cytophagia</taxon>
        <taxon>Cytophagales</taxon>
        <taxon>Cyclobacteriaceae</taxon>
        <taxon>Mariniradius</taxon>
    </lineage>
</organism>